<evidence type="ECO:0000259" key="2">
    <source>
        <dbReference type="Pfam" id="PF13193"/>
    </source>
</evidence>
<dbReference type="PANTHER" id="PTHR24096">
    <property type="entry name" value="LONG-CHAIN-FATTY-ACID--COA LIGASE"/>
    <property type="match status" value="1"/>
</dbReference>
<feature type="domain" description="AMP-dependent synthetase/ligase" evidence="1">
    <location>
        <begin position="19"/>
        <end position="364"/>
    </location>
</feature>
<dbReference type="Pfam" id="PF00501">
    <property type="entry name" value="AMP-binding"/>
    <property type="match status" value="1"/>
</dbReference>
<protein>
    <submittedName>
        <fullName evidence="3">Long-chain acyl-CoA synthetase</fullName>
        <ecNumber evidence="3">6.2.1.3</ecNumber>
    </submittedName>
</protein>
<dbReference type="AlphaFoldDB" id="A0A7W6G896"/>
<dbReference type="SUPFAM" id="SSF56801">
    <property type="entry name" value="Acetyl-CoA synthetase-like"/>
    <property type="match status" value="1"/>
</dbReference>
<keyword evidence="4" id="KW-1185">Reference proteome</keyword>
<dbReference type="Proteomes" id="UP000548867">
    <property type="component" value="Unassembled WGS sequence"/>
</dbReference>
<dbReference type="EMBL" id="JACIDX010000020">
    <property type="protein sequence ID" value="MBB3957208.1"/>
    <property type="molecule type" value="Genomic_DNA"/>
</dbReference>
<dbReference type="Gene3D" id="3.30.300.30">
    <property type="match status" value="1"/>
</dbReference>
<dbReference type="Pfam" id="PF13193">
    <property type="entry name" value="AMP-binding_C"/>
    <property type="match status" value="1"/>
</dbReference>
<evidence type="ECO:0000259" key="1">
    <source>
        <dbReference type="Pfam" id="PF00501"/>
    </source>
</evidence>
<comment type="caution">
    <text evidence="3">The sequence shown here is derived from an EMBL/GenBank/DDBJ whole genome shotgun (WGS) entry which is preliminary data.</text>
</comment>
<dbReference type="InterPro" id="IPR042099">
    <property type="entry name" value="ANL_N_sf"/>
</dbReference>
<evidence type="ECO:0000313" key="3">
    <source>
        <dbReference type="EMBL" id="MBB3957208.1"/>
    </source>
</evidence>
<reference evidence="3 4" key="1">
    <citation type="submission" date="2020-08" db="EMBL/GenBank/DDBJ databases">
        <title>Genomic Encyclopedia of Type Strains, Phase IV (KMG-IV): sequencing the most valuable type-strain genomes for metagenomic binning, comparative biology and taxonomic classification.</title>
        <authorList>
            <person name="Goeker M."/>
        </authorList>
    </citation>
    <scope>NUCLEOTIDE SEQUENCE [LARGE SCALE GENOMIC DNA]</scope>
    <source>
        <strain evidence="3 4">DSM 27057</strain>
    </source>
</reference>
<dbReference type="EC" id="6.2.1.3" evidence="3"/>
<proteinExistence type="predicted"/>
<dbReference type="RefSeq" id="WP_246405112.1">
    <property type="nucleotide sequence ID" value="NZ_JACIDX010000020.1"/>
</dbReference>
<dbReference type="InterPro" id="IPR020845">
    <property type="entry name" value="AMP-binding_CS"/>
</dbReference>
<dbReference type="InterPro" id="IPR045851">
    <property type="entry name" value="AMP-bd_C_sf"/>
</dbReference>
<keyword evidence="3" id="KW-0436">Ligase</keyword>
<evidence type="ECO:0000313" key="4">
    <source>
        <dbReference type="Proteomes" id="UP000548867"/>
    </source>
</evidence>
<dbReference type="PROSITE" id="PS00455">
    <property type="entry name" value="AMP_BINDING"/>
    <property type="match status" value="1"/>
</dbReference>
<dbReference type="Gene3D" id="3.40.50.12780">
    <property type="entry name" value="N-terminal domain of ligase-like"/>
    <property type="match status" value="1"/>
</dbReference>
<dbReference type="InterPro" id="IPR000873">
    <property type="entry name" value="AMP-dep_synth/lig_dom"/>
</dbReference>
<name>A0A7W6G896_9SPHN</name>
<dbReference type="PANTHER" id="PTHR24096:SF323">
    <property type="entry name" value="BLR3536 PROTEIN"/>
    <property type="match status" value="1"/>
</dbReference>
<feature type="domain" description="AMP-binding enzyme C-terminal" evidence="2">
    <location>
        <begin position="423"/>
        <end position="501"/>
    </location>
</feature>
<sequence>MFDPPFPSDRQLSHPRHFARICPEKPACIFADTDDALSYGAMEAAANQGAHFLRSMGLRRGDALAVMLDNEAATFTIAWAAQRCGLYLTSISTRLSPQDAAYILHDCGARLLVLSDRLAELSRQIAALAPDVPVRTIGGPQGWQEAIVAMPITPIGDESPGADMLYSSGTTGRPKGVKPPLPEGSLGQITPLMAMGKGLYGMDHDMVYLSTSPLYHAAPLRWALTAHRFGASVVVMNKFDAEAALGLVQKHRVTHGTWVPTHFVRLLKLDESLRKRYDLSSMRAAIHAGAPCAVAVKQAMIDWWGPIIEEYYSGTEMCGITALCSQEWLERPGSVGKAVLGELHILDDEGQELPIGHTGNVYFAHGPAFEYHQDPDKTRQAHNDRGWATMGDIGHLDADDYLFLTDRKNFMIISGGVNIYPQEIENYLISHPAIADIAVVGAPDAEMGEIAVAVVQPVEGVVGDEALACDLQAYARQGLGGIKAPKRFEFRRDLPREPTGKLLKSKLVEEFRAGAGG</sequence>
<dbReference type="GO" id="GO:0004467">
    <property type="term" value="F:long-chain fatty acid-CoA ligase activity"/>
    <property type="evidence" value="ECO:0007669"/>
    <property type="project" value="UniProtKB-EC"/>
</dbReference>
<organism evidence="3 4">
    <name type="scientific">Novosphingobium sediminicola</name>
    <dbReference type="NCBI Taxonomy" id="563162"/>
    <lineage>
        <taxon>Bacteria</taxon>
        <taxon>Pseudomonadati</taxon>
        <taxon>Pseudomonadota</taxon>
        <taxon>Alphaproteobacteria</taxon>
        <taxon>Sphingomonadales</taxon>
        <taxon>Sphingomonadaceae</taxon>
        <taxon>Novosphingobium</taxon>
    </lineage>
</organism>
<accession>A0A7W6G896</accession>
<dbReference type="InterPro" id="IPR025110">
    <property type="entry name" value="AMP-bd_C"/>
</dbReference>
<gene>
    <name evidence="3" type="ORF">GGR38_004182</name>
</gene>